<dbReference type="InterPro" id="IPR032302">
    <property type="entry name" value="THOC2_N"/>
</dbReference>
<dbReference type="Pfam" id="PF11262">
    <property type="entry name" value="Tho2"/>
    <property type="match status" value="1"/>
</dbReference>
<accession>A0AAV4MSD8</accession>
<sequence length="1474" mass="169149">MAPNFKMESFKVWGEKERIEFVNYCQSTLEKFQGTSLTSGSEPKDLNFVLYELCKSCVNGDISIETTVSALNEILSLHPEIPSLIADILCVLDTETQSSELGQQNRERFFSLLRFCNNKIVPEFILKERLEFETLGDAGIMKLLRNIQTKFIKTKTRLFYKQQKYNLFREENEGYSKLITELDIPNEQEPNVDHSLKVLQSLIGCFNLDPNRVLDVILESFECKPNYSNYFCQLLHSYFGSSDTISQVIGFKFGFYQNDGSKETPTSLYRVAASLLKSNVIQLNQLYSLLRPNDSKIAEEHQQEFDGAQLYIKQLNSLSTNPANTDSNKDSPKTDSKIEFEDNQKLGLLAALIDIGDWEHAHQLIGCFPNYYATSHSFIAKKLCSLIHILIDDFYKKHSFTPHVKSSVPLVSDPCLDIKKVENFTDLFNTAFEMVLILGPHLHIDPVLMAKIIRLSRYWMNSKSEVPEYGLSAISNVMDECLLPSLSLLEGNCCIAEDVWSLLKLFPYQSRYTFYYNWKTTTNASHPMLIKVKGDVLKRLKYIMKRLSRENVKPSGRQIGKLSHSNPGYIFDYILSQIQTWDNLIVPVIDSLKYLTSVSYDVLACCVIEALGNSAKERMKHDGTSISLWLSSLANFGGAVFKKYPIDISGLLQHVANQLIAGKSLDLLILKEVVQKMAGIEASEEMTAEQLEAMTGGELLRSEGGYFNQMRNVKKSSQRLKESLLDQDLAIPLCLLMAQQRNCILYHESDNSHVKLVGKLYDQCQDTLVQYGSFLANNLNMEDYANRLPPVSALMTEYSIQTDVAFYLSRPSLNHILNSKFEELRKQDKNMKTLTTPQSTKKYIEVVNSIMAPIVQSVKSNQMHKKAWEDLNPNFYVTFWSLCMYDLSVPTSGYEREVNKLKSLLQNEENKDAGKKKKERERCDALINKLVEEEKLQQEHCTRVMARLNSQKDSWFHSNTAKNETITQFLQLCLFPRCIFTPVDAIYCAKFVHLVHSMKTPHFSTLLCYDRVFCDITVTLASLTENEVSRYGLFLSSMLETVMRWHSDKAIFDKECADFPGFMTKFKVADKNGDSSVDHVDYENYRHVCHKWHFKITRSIVKCLESGEFVPIRNGLLLLRKIAPQFPKIVGLAGALERRIEKLKSEEKERRQDLYVLATGYAGILRNKKSYLVPEEEFHHKEETRNSASTVVPKNNVVAKVEKRENESIVDAPKERNSKADTKTESNRSKSGSSERPSSSPSYSQSRRSASRSENEQNGLENNNRVKVIRVKEEKSGSDSTSPVMRSNIKNDVERQVTLKEDKRREERQVTMVDRDAADSGRDSHSYRRSVADTLDVDREHKRRRTDGPSSRSPRELSDRELRSTDERNGSREKISAEKLHKESEGNSEKIKKEKKTSRKREYPDENPAEPRRRRQKADKDDDESGKRSVDNDREVKSRREDKSPLMYVLNSDRRADREDKKHRSASSGLKKRS</sequence>
<reference evidence="11 12" key="1">
    <citation type="submission" date="2021-06" db="EMBL/GenBank/DDBJ databases">
        <title>Caerostris darwini draft genome.</title>
        <authorList>
            <person name="Kono N."/>
            <person name="Arakawa K."/>
        </authorList>
    </citation>
    <scope>NUCLEOTIDE SEQUENCE [LARGE SCALE GENOMIC DNA]</scope>
</reference>
<proteinExistence type="inferred from homology"/>
<evidence type="ECO:0000259" key="9">
    <source>
        <dbReference type="Pfam" id="PF11732"/>
    </source>
</evidence>
<dbReference type="InterPro" id="IPR040007">
    <property type="entry name" value="Tho2"/>
</dbReference>
<feature type="compositionally biased region" description="Basic and acidic residues" evidence="7">
    <location>
        <begin position="1425"/>
        <end position="1444"/>
    </location>
</feature>
<dbReference type="GO" id="GO:0000445">
    <property type="term" value="C:THO complex part of transcription export complex"/>
    <property type="evidence" value="ECO:0007669"/>
    <property type="project" value="TreeGrafter"/>
</dbReference>
<evidence type="ECO:0000313" key="12">
    <source>
        <dbReference type="Proteomes" id="UP001054837"/>
    </source>
</evidence>
<comment type="similarity">
    <text evidence="2">Belongs to the THOC2 family.</text>
</comment>
<feature type="compositionally biased region" description="Basic and acidic residues" evidence="7">
    <location>
        <begin position="1289"/>
        <end position="1326"/>
    </location>
</feature>
<dbReference type="EMBL" id="BPLQ01000771">
    <property type="protein sequence ID" value="GIX74809.1"/>
    <property type="molecule type" value="Genomic_DNA"/>
</dbReference>
<evidence type="ECO:0000256" key="4">
    <source>
        <dbReference type="ARBA" id="ARBA00023242"/>
    </source>
</evidence>
<evidence type="ECO:0000313" key="11">
    <source>
        <dbReference type="EMBL" id="GIX74809.1"/>
    </source>
</evidence>
<comment type="subunit">
    <text evidence="5">Component of the THO subcomplex, which is composed of THOC1, THOC2, THOC3, THOC5, THOC6 and THOC7. The THO subcomplex interacts with DDX39B to form the THO-DDX39B complex which multimerizes into a 28-subunit tetrameric assembly. Component of the transcription/export (TREX) complex at least composed of ALYREF/THOC4, DDX39B, SARNP/CIP29, CHTOP and the THO subcomplex; in the complex interacts with THOC1, THOC3, THOC5, THOC7 and DDX39B. TREX seems to have a dynamic structure involving ATP-dependent remodeling. Interacts with POLDIP3 and ZC3H11A.</text>
</comment>
<comment type="caution">
    <text evidence="11">The sequence shown here is derived from an EMBL/GenBank/DDBJ whole genome shotgun (WGS) entry which is preliminary data.</text>
</comment>
<protein>
    <recommendedName>
        <fullName evidence="3">THO complex subunit 2</fullName>
    </recommendedName>
</protein>
<feature type="compositionally biased region" description="Basic and acidic residues" evidence="7">
    <location>
        <begin position="1452"/>
        <end position="1462"/>
    </location>
</feature>
<keyword evidence="4" id="KW-0539">Nucleus</keyword>
<keyword evidence="12" id="KW-1185">Reference proteome</keyword>
<dbReference type="Pfam" id="PF16134">
    <property type="entry name" value="THOC2_N"/>
    <property type="match status" value="2"/>
</dbReference>
<evidence type="ECO:0000259" key="10">
    <source>
        <dbReference type="Pfam" id="PF16134"/>
    </source>
</evidence>
<feature type="coiled-coil region" evidence="6">
    <location>
        <begin position="891"/>
        <end position="936"/>
    </location>
</feature>
<feature type="domain" description="THO complex subunitTHOC2 C-terminal" evidence="8">
    <location>
        <begin position="868"/>
        <end position="1163"/>
    </location>
</feature>
<name>A0AAV4MSD8_9ARAC</name>
<feature type="compositionally biased region" description="Basic and acidic residues" evidence="7">
    <location>
        <begin position="1200"/>
        <end position="1228"/>
    </location>
</feature>
<organism evidence="11 12">
    <name type="scientific">Caerostris darwini</name>
    <dbReference type="NCBI Taxonomy" id="1538125"/>
    <lineage>
        <taxon>Eukaryota</taxon>
        <taxon>Metazoa</taxon>
        <taxon>Ecdysozoa</taxon>
        <taxon>Arthropoda</taxon>
        <taxon>Chelicerata</taxon>
        <taxon>Arachnida</taxon>
        <taxon>Araneae</taxon>
        <taxon>Araneomorphae</taxon>
        <taxon>Entelegynae</taxon>
        <taxon>Araneoidea</taxon>
        <taxon>Araneidae</taxon>
        <taxon>Caerostris</taxon>
    </lineage>
</organism>
<feature type="compositionally biased region" description="Basic residues" evidence="7">
    <location>
        <begin position="1463"/>
        <end position="1474"/>
    </location>
</feature>
<dbReference type="InterPro" id="IPR021726">
    <property type="entry name" value="THO_THOC2_N"/>
</dbReference>
<evidence type="ECO:0000256" key="2">
    <source>
        <dbReference type="ARBA" id="ARBA00007857"/>
    </source>
</evidence>
<dbReference type="Pfam" id="PF11732">
    <property type="entry name" value="Thoc2"/>
    <property type="match status" value="1"/>
</dbReference>
<feature type="compositionally biased region" description="Polar residues" evidence="7">
    <location>
        <begin position="1256"/>
        <end position="1265"/>
    </location>
</feature>
<dbReference type="GO" id="GO:0006406">
    <property type="term" value="P:mRNA export from nucleus"/>
    <property type="evidence" value="ECO:0007669"/>
    <property type="project" value="InterPro"/>
</dbReference>
<dbReference type="PANTHER" id="PTHR21597:SF0">
    <property type="entry name" value="THO COMPLEX SUBUNIT 2"/>
    <property type="match status" value="1"/>
</dbReference>
<feature type="region of interest" description="Disordered" evidence="7">
    <location>
        <begin position="1180"/>
        <end position="1474"/>
    </location>
</feature>
<feature type="compositionally biased region" description="Polar residues" evidence="7">
    <location>
        <begin position="1278"/>
        <end position="1288"/>
    </location>
</feature>
<comment type="subcellular location">
    <subcellularLocation>
        <location evidence="1">Nucleus</location>
    </subcellularLocation>
</comment>
<evidence type="ECO:0000256" key="6">
    <source>
        <dbReference type="SAM" id="Coils"/>
    </source>
</evidence>
<evidence type="ECO:0000256" key="3">
    <source>
        <dbReference type="ARBA" id="ARBA00019596"/>
    </source>
</evidence>
<feature type="domain" description="THO complex subunit 2 N-terminal" evidence="10">
    <location>
        <begin position="30"/>
        <end position="406"/>
    </location>
</feature>
<dbReference type="PANTHER" id="PTHR21597">
    <property type="entry name" value="THO2 PROTEIN"/>
    <property type="match status" value="1"/>
</dbReference>
<evidence type="ECO:0000256" key="7">
    <source>
        <dbReference type="SAM" id="MobiDB-lite"/>
    </source>
</evidence>
<dbReference type="InterPro" id="IPR021418">
    <property type="entry name" value="THO_THOC2_C"/>
</dbReference>
<feature type="domain" description="THO complex subunit 2 N-terminal" evidence="10">
    <location>
        <begin position="418"/>
        <end position="557"/>
    </location>
</feature>
<feature type="domain" description="THO complex subunitTHOC2 N-terminal" evidence="9">
    <location>
        <begin position="559"/>
        <end position="634"/>
    </location>
</feature>
<dbReference type="GO" id="GO:0006397">
    <property type="term" value="P:mRNA processing"/>
    <property type="evidence" value="ECO:0007669"/>
    <property type="project" value="InterPro"/>
</dbReference>
<gene>
    <name evidence="11" type="primary">THOC2</name>
    <name evidence="11" type="ORF">CDAR_73791</name>
</gene>
<feature type="compositionally biased region" description="Basic and acidic residues" evidence="7">
    <location>
        <begin position="1353"/>
        <end position="1392"/>
    </location>
</feature>
<keyword evidence="6" id="KW-0175">Coiled coil</keyword>
<evidence type="ECO:0000259" key="8">
    <source>
        <dbReference type="Pfam" id="PF11262"/>
    </source>
</evidence>
<feature type="compositionally biased region" description="Low complexity" evidence="7">
    <location>
        <begin position="1229"/>
        <end position="1248"/>
    </location>
</feature>
<evidence type="ECO:0000256" key="5">
    <source>
        <dbReference type="ARBA" id="ARBA00047033"/>
    </source>
</evidence>
<evidence type="ECO:0000256" key="1">
    <source>
        <dbReference type="ARBA" id="ARBA00004123"/>
    </source>
</evidence>
<dbReference type="GO" id="GO:0003729">
    <property type="term" value="F:mRNA binding"/>
    <property type="evidence" value="ECO:0007669"/>
    <property type="project" value="TreeGrafter"/>
</dbReference>
<dbReference type="Proteomes" id="UP001054837">
    <property type="component" value="Unassembled WGS sequence"/>
</dbReference>